<sequence>MRARRTGISGSLGAVVGLVLLAATGCSGSAAADKAGGHSAAKPVELTLATPMGTSEEFESFLLNVEMLSHGSIRIQVQTDAHHQEGPDFETRLLDDVKQGRVDLAALGSRAFDSTGARPLRALTAPLLITGYDAEEKVLAAPVARRMVREVDGDGLTGVGLLPGTLRRPLGARTPLLGPADYKGRTIGEQQSQVADATLRALGAKPVAFPAGGSVDAFGGYEQQLTSGDGNRYDKNGMIATANVVLWPRPVVLVAGTKAFQRLTSDQRAVLRKAGQQAVSGSAAVLRSHEKESLGNLCRRGQKLATATPSQLAGLRKAVQPVYDQLARDRRTKEYLDAITSLVRNIPAEPTVSCKGMTSTTD</sequence>
<name>A0AB39RCD0_9ACTN</name>
<evidence type="ECO:0000313" key="3">
    <source>
        <dbReference type="EMBL" id="XDQ52480.1"/>
    </source>
</evidence>
<dbReference type="InterPro" id="IPR018389">
    <property type="entry name" value="DctP_fam"/>
</dbReference>
<feature type="signal peptide" evidence="2">
    <location>
        <begin position="1"/>
        <end position="31"/>
    </location>
</feature>
<accession>A0AB39RCD0</accession>
<dbReference type="InterPro" id="IPR038404">
    <property type="entry name" value="TRAP_DctP_sf"/>
</dbReference>
<evidence type="ECO:0000256" key="2">
    <source>
        <dbReference type="SAM" id="SignalP"/>
    </source>
</evidence>
<dbReference type="PROSITE" id="PS51257">
    <property type="entry name" value="PROKAR_LIPOPROTEIN"/>
    <property type="match status" value="1"/>
</dbReference>
<reference evidence="3" key="1">
    <citation type="submission" date="2024-07" db="EMBL/GenBank/DDBJ databases">
        <authorList>
            <person name="Yu S.T."/>
        </authorList>
    </citation>
    <scope>NUCLEOTIDE SEQUENCE</scope>
    <source>
        <strain evidence="3">R41</strain>
    </source>
</reference>
<dbReference type="AlphaFoldDB" id="A0AB39RCD0"/>
<dbReference type="Gene3D" id="3.40.190.170">
    <property type="entry name" value="Bacterial extracellular solute-binding protein, family 7"/>
    <property type="match status" value="1"/>
</dbReference>
<protein>
    <submittedName>
        <fullName evidence="3">TRAP transporter substrate-binding protein</fullName>
    </submittedName>
</protein>
<dbReference type="GO" id="GO:0055085">
    <property type="term" value="P:transmembrane transport"/>
    <property type="evidence" value="ECO:0007669"/>
    <property type="project" value="InterPro"/>
</dbReference>
<dbReference type="RefSeq" id="WP_369245761.1">
    <property type="nucleotide sequence ID" value="NZ_CP163443.1"/>
</dbReference>
<keyword evidence="1 2" id="KW-0732">Signal</keyword>
<organism evidence="3">
    <name type="scientific">Streptomyces sp. R41</name>
    <dbReference type="NCBI Taxonomy" id="3238632"/>
    <lineage>
        <taxon>Bacteria</taxon>
        <taxon>Bacillati</taxon>
        <taxon>Actinomycetota</taxon>
        <taxon>Actinomycetes</taxon>
        <taxon>Kitasatosporales</taxon>
        <taxon>Streptomycetaceae</taxon>
        <taxon>Streptomyces</taxon>
    </lineage>
</organism>
<dbReference type="EMBL" id="CP163443">
    <property type="protein sequence ID" value="XDQ52480.1"/>
    <property type="molecule type" value="Genomic_DNA"/>
</dbReference>
<feature type="chain" id="PRO_5044241629" evidence="2">
    <location>
        <begin position="32"/>
        <end position="362"/>
    </location>
</feature>
<gene>
    <name evidence="3" type="ORF">AB5J53_12845</name>
</gene>
<dbReference type="Pfam" id="PF03480">
    <property type="entry name" value="DctP"/>
    <property type="match status" value="1"/>
</dbReference>
<dbReference type="PANTHER" id="PTHR33376:SF5">
    <property type="entry name" value="EXTRACYTOPLASMIC SOLUTE RECEPTOR PROTEIN"/>
    <property type="match status" value="1"/>
</dbReference>
<dbReference type="PANTHER" id="PTHR33376">
    <property type="match status" value="1"/>
</dbReference>
<evidence type="ECO:0000256" key="1">
    <source>
        <dbReference type="ARBA" id="ARBA00022729"/>
    </source>
</evidence>
<proteinExistence type="predicted"/>